<gene>
    <name evidence="3" type="primary">nipblb_2</name>
    <name evidence="3" type="ORF">E2C01_045244</name>
</gene>
<dbReference type="SUPFAM" id="SSF48403">
    <property type="entry name" value="Ankyrin repeat"/>
    <property type="match status" value="1"/>
</dbReference>
<sequence>MVLSLKADHEKKAARTALRMQKVLFEDRKNFNINFTSIDARNTLLLASRKCLLQLIYCMLQNGCILVDEVLDNICGTTALHQAASHGQNGCVELLLSGGANHQQGDRYGQTPGHLAAMFGHKSIYELLEHRGMQGATCYAGANCRAGTTAMQDMTKQVVVDLSKGEALEVKEAVLSEIGIIMRKVSAANPTYCGDLRLAGSSQDGSKLYAPDEFDINLVIHEDDIEVNVSKRAKEEATLKGSFQISIKTSKADLQGNRFMAGLYEEVHRCLAGHILEDRRLSLVPPGLTSTQVGVALTLAWQGEEYPLLLIGVDLVPVLEVPWLEHVSRPFLTPEDTTTMQLSNAADGTWRCSFALTEAKVLKTLSPAERQVQLMGKILLSRLKAEPWMPYHKKRFFKWFSTREWNIAVPSGFCFKNALLRWVQQKRWEEVAGTWDANHIQELKAGQERDHSQELGAGQEGDHSQELGAGQEGELSKELAAGHEKDLSQELEAGQEGDLSQELGARQEGDQSQEMEAGQERNISQELGAGQEGDHFQELEAGQQGDDSQQLGTGQRDLFSYPSPAFTYGDNWSLTVLRKTGCAGQDNQYKGKNGSMSIYNEAVLGPD</sequence>
<name>A0A5B7FUG1_PORTR</name>
<dbReference type="PANTHER" id="PTHR22677:SF4">
    <property type="entry name" value="USHER SYNDROME TYPE-1G PROTEIN-LIKE PROTEIN"/>
    <property type="match status" value="1"/>
</dbReference>
<keyword evidence="1" id="KW-0040">ANK repeat</keyword>
<dbReference type="SMART" id="SM00248">
    <property type="entry name" value="ANK"/>
    <property type="match status" value="2"/>
</dbReference>
<proteinExistence type="predicted"/>
<evidence type="ECO:0000313" key="4">
    <source>
        <dbReference type="Proteomes" id="UP000324222"/>
    </source>
</evidence>
<dbReference type="OrthoDB" id="20727at2759"/>
<dbReference type="Gene3D" id="1.25.40.20">
    <property type="entry name" value="Ankyrin repeat-containing domain"/>
    <property type="match status" value="1"/>
</dbReference>
<evidence type="ECO:0000313" key="3">
    <source>
        <dbReference type="EMBL" id="MPC51400.1"/>
    </source>
</evidence>
<dbReference type="Proteomes" id="UP000324222">
    <property type="component" value="Unassembled WGS sequence"/>
</dbReference>
<dbReference type="InterPro" id="IPR002110">
    <property type="entry name" value="Ankyrin_rpt"/>
</dbReference>
<comment type="caution">
    <text evidence="3">The sequence shown here is derived from an EMBL/GenBank/DDBJ whole genome shotgun (WGS) entry which is preliminary data.</text>
</comment>
<dbReference type="AlphaFoldDB" id="A0A5B7FUG1"/>
<accession>A0A5B7FUG1</accession>
<dbReference type="PANTHER" id="PTHR22677">
    <property type="entry name" value="ANKYRIN REPEAT DOMAIN-CONTAINING PROTEIN 60"/>
    <property type="match status" value="1"/>
</dbReference>
<evidence type="ECO:0000256" key="1">
    <source>
        <dbReference type="PROSITE-ProRule" id="PRU00023"/>
    </source>
</evidence>
<feature type="repeat" description="ANK" evidence="1">
    <location>
        <begin position="75"/>
        <end position="107"/>
    </location>
</feature>
<dbReference type="PROSITE" id="PS50088">
    <property type="entry name" value="ANK_REPEAT"/>
    <property type="match status" value="1"/>
</dbReference>
<feature type="region of interest" description="Disordered" evidence="2">
    <location>
        <begin position="446"/>
        <end position="473"/>
    </location>
</feature>
<keyword evidence="4" id="KW-1185">Reference proteome</keyword>
<dbReference type="Gene3D" id="3.30.460.90">
    <property type="match status" value="1"/>
</dbReference>
<dbReference type="PROSITE" id="PS50297">
    <property type="entry name" value="ANK_REP_REGION"/>
    <property type="match status" value="1"/>
</dbReference>
<dbReference type="EMBL" id="VSRR010010151">
    <property type="protein sequence ID" value="MPC51400.1"/>
    <property type="molecule type" value="Genomic_DNA"/>
</dbReference>
<evidence type="ECO:0000256" key="2">
    <source>
        <dbReference type="SAM" id="MobiDB-lite"/>
    </source>
</evidence>
<reference evidence="3 4" key="1">
    <citation type="submission" date="2019-05" db="EMBL/GenBank/DDBJ databases">
        <title>Another draft genome of Portunus trituberculatus and its Hox gene families provides insights of decapod evolution.</title>
        <authorList>
            <person name="Jeong J.-H."/>
            <person name="Song I."/>
            <person name="Kim S."/>
            <person name="Choi T."/>
            <person name="Kim D."/>
            <person name="Ryu S."/>
            <person name="Kim W."/>
        </authorList>
    </citation>
    <scope>NUCLEOTIDE SEQUENCE [LARGE SCALE GENOMIC DNA]</scope>
    <source>
        <tissue evidence="3">Muscle</tissue>
    </source>
</reference>
<organism evidence="3 4">
    <name type="scientific">Portunus trituberculatus</name>
    <name type="common">Swimming crab</name>
    <name type="synonym">Neptunus trituberculatus</name>
    <dbReference type="NCBI Taxonomy" id="210409"/>
    <lineage>
        <taxon>Eukaryota</taxon>
        <taxon>Metazoa</taxon>
        <taxon>Ecdysozoa</taxon>
        <taxon>Arthropoda</taxon>
        <taxon>Crustacea</taxon>
        <taxon>Multicrustacea</taxon>
        <taxon>Malacostraca</taxon>
        <taxon>Eumalacostraca</taxon>
        <taxon>Eucarida</taxon>
        <taxon>Decapoda</taxon>
        <taxon>Pleocyemata</taxon>
        <taxon>Brachyura</taxon>
        <taxon>Eubrachyura</taxon>
        <taxon>Portunoidea</taxon>
        <taxon>Portunidae</taxon>
        <taxon>Portuninae</taxon>
        <taxon>Portunus</taxon>
    </lineage>
</organism>
<protein>
    <submittedName>
        <fullName evidence="3">Nipped-B-like protein B</fullName>
    </submittedName>
</protein>
<dbReference type="InterPro" id="IPR039323">
    <property type="entry name" value="ANKRD_45/46/60"/>
</dbReference>
<dbReference type="InterPro" id="IPR036770">
    <property type="entry name" value="Ankyrin_rpt-contain_sf"/>
</dbReference>
<dbReference type="Pfam" id="PF12796">
    <property type="entry name" value="Ank_2"/>
    <property type="match status" value="1"/>
</dbReference>